<evidence type="ECO:0000313" key="1">
    <source>
        <dbReference type="EMBL" id="GIY45269.1"/>
    </source>
</evidence>
<organism evidence="1 2">
    <name type="scientific">Caerostris extrusa</name>
    <name type="common">Bark spider</name>
    <name type="synonym">Caerostris bankana</name>
    <dbReference type="NCBI Taxonomy" id="172846"/>
    <lineage>
        <taxon>Eukaryota</taxon>
        <taxon>Metazoa</taxon>
        <taxon>Ecdysozoa</taxon>
        <taxon>Arthropoda</taxon>
        <taxon>Chelicerata</taxon>
        <taxon>Arachnida</taxon>
        <taxon>Araneae</taxon>
        <taxon>Araneomorphae</taxon>
        <taxon>Entelegynae</taxon>
        <taxon>Araneoidea</taxon>
        <taxon>Araneidae</taxon>
        <taxon>Caerostris</taxon>
    </lineage>
</organism>
<gene>
    <name evidence="1" type="ORF">CEXT_624411</name>
</gene>
<evidence type="ECO:0000313" key="2">
    <source>
        <dbReference type="Proteomes" id="UP001054945"/>
    </source>
</evidence>
<dbReference type="EMBL" id="BPLR01011254">
    <property type="protein sequence ID" value="GIY45269.1"/>
    <property type="molecule type" value="Genomic_DNA"/>
</dbReference>
<keyword evidence="2" id="KW-1185">Reference proteome</keyword>
<sequence length="97" mass="11402">MISTKKNDPKISAPYIEHLKKIMKPKTEPLLESIQSSFSLQKTIEQSNLIIYIITIPFVLLEFQRRQKVLYSNICSYILHEFQMKAKIVASTEHFCR</sequence>
<dbReference type="AlphaFoldDB" id="A0AAV4THQ2"/>
<proteinExistence type="predicted"/>
<comment type="caution">
    <text evidence="1">The sequence shown here is derived from an EMBL/GenBank/DDBJ whole genome shotgun (WGS) entry which is preliminary data.</text>
</comment>
<protein>
    <submittedName>
        <fullName evidence="1">Uncharacterized protein</fullName>
    </submittedName>
</protein>
<accession>A0AAV4THQ2</accession>
<reference evidence="1 2" key="1">
    <citation type="submission" date="2021-06" db="EMBL/GenBank/DDBJ databases">
        <title>Caerostris extrusa draft genome.</title>
        <authorList>
            <person name="Kono N."/>
            <person name="Arakawa K."/>
        </authorList>
    </citation>
    <scope>NUCLEOTIDE SEQUENCE [LARGE SCALE GENOMIC DNA]</scope>
</reference>
<name>A0AAV4THQ2_CAEEX</name>
<dbReference type="Proteomes" id="UP001054945">
    <property type="component" value="Unassembled WGS sequence"/>
</dbReference>